<evidence type="ECO:0000256" key="4">
    <source>
        <dbReference type="ARBA" id="ARBA00023242"/>
    </source>
</evidence>
<dbReference type="EMBL" id="MU005989">
    <property type="protein sequence ID" value="KAF2859719.1"/>
    <property type="molecule type" value="Genomic_DNA"/>
</dbReference>
<keyword evidence="4" id="KW-0539">Nucleus</keyword>
<feature type="compositionally biased region" description="Polar residues" evidence="5">
    <location>
        <begin position="1"/>
        <end position="11"/>
    </location>
</feature>
<organism evidence="7 8">
    <name type="scientific">Piedraia hortae CBS 480.64</name>
    <dbReference type="NCBI Taxonomy" id="1314780"/>
    <lineage>
        <taxon>Eukaryota</taxon>
        <taxon>Fungi</taxon>
        <taxon>Dikarya</taxon>
        <taxon>Ascomycota</taxon>
        <taxon>Pezizomycotina</taxon>
        <taxon>Dothideomycetes</taxon>
        <taxon>Dothideomycetidae</taxon>
        <taxon>Capnodiales</taxon>
        <taxon>Piedraiaceae</taxon>
        <taxon>Piedraia</taxon>
    </lineage>
</organism>
<evidence type="ECO:0000256" key="5">
    <source>
        <dbReference type="SAM" id="MobiDB-lite"/>
    </source>
</evidence>
<reference evidence="7" key="1">
    <citation type="journal article" date="2020" name="Stud. Mycol.">
        <title>101 Dothideomycetes genomes: a test case for predicting lifestyles and emergence of pathogens.</title>
        <authorList>
            <person name="Haridas S."/>
            <person name="Albert R."/>
            <person name="Binder M."/>
            <person name="Bloem J."/>
            <person name="Labutti K."/>
            <person name="Salamov A."/>
            <person name="Andreopoulos B."/>
            <person name="Baker S."/>
            <person name="Barry K."/>
            <person name="Bills G."/>
            <person name="Bluhm B."/>
            <person name="Cannon C."/>
            <person name="Castanera R."/>
            <person name="Culley D."/>
            <person name="Daum C."/>
            <person name="Ezra D."/>
            <person name="Gonzalez J."/>
            <person name="Henrissat B."/>
            <person name="Kuo A."/>
            <person name="Liang C."/>
            <person name="Lipzen A."/>
            <person name="Lutzoni F."/>
            <person name="Magnuson J."/>
            <person name="Mondo S."/>
            <person name="Nolan M."/>
            <person name="Ohm R."/>
            <person name="Pangilinan J."/>
            <person name="Park H.-J."/>
            <person name="Ramirez L."/>
            <person name="Alfaro M."/>
            <person name="Sun H."/>
            <person name="Tritt A."/>
            <person name="Yoshinaga Y."/>
            <person name="Zwiers L.-H."/>
            <person name="Turgeon B."/>
            <person name="Goodwin S."/>
            <person name="Spatafora J."/>
            <person name="Crous P."/>
            <person name="Grigoriev I."/>
        </authorList>
    </citation>
    <scope>NUCLEOTIDE SEQUENCE</scope>
    <source>
        <strain evidence="7">CBS 480.64</strain>
    </source>
</reference>
<keyword evidence="8" id="KW-1185">Reference proteome</keyword>
<name>A0A6A7BYD3_9PEZI</name>
<sequence length="519" mass="57566">MDEIESSSPSPSKRRMIEDDDPRAKLLNLRGNQFVAPPPQTFLQPPPPTDLGGTQDSMAENTLGGAAIPPPPKRRKLTTEEQAERARAKEEKEKERADRKAAKEAEKRTRDEEREAKKREKALEEQRKQEAKLKKERSQLKLGAFFTAAPGDKKETESQPAIPLPERPRSPTAGSGPGTEETEYHKFFLPFETPPHTTVHVPEYIIHDQDEYEKQLVRFGEMLKSGGSPPLSSDLFPFQERGIPQPNIRSVVEILQGTSSAPVDLTSNESPSEFALAALRIVSTRYIHFTDHVRPPYYGTYTKIPTCASLARNPFKRDRPDKDYDYDSEAEWQEGVDDGSEGGGEDLLSEEEEEDPEDDGNLEGFLDDSEDRPRVKTGPPRAKTDLDISLAPISTGICWETSTTAVADELKGMGLAFLVPGISSIDPFDTKYWAKGMDPPPPVVRTPYIGIAPGLGPSTPIVGLPIPQAVGLPPLIKPLEGNDLDEFKLAVIGSKLKRAALVRDVKQRYLIANLRGWFN</sequence>
<dbReference type="Pfam" id="PF12253">
    <property type="entry name" value="CAF1A_dimeriz"/>
    <property type="match status" value="1"/>
</dbReference>
<keyword evidence="3" id="KW-0234">DNA repair</keyword>
<dbReference type="GO" id="GO:0006334">
    <property type="term" value="P:nucleosome assembly"/>
    <property type="evidence" value="ECO:0007669"/>
    <property type="project" value="TreeGrafter"/>
</dbReference>
<evidence type="ECO:0000256" key="1">
    <source>
        <dbReference type="ARBA" id="ARBA00004123"/>
    </source>
</evidence>
<evidence type="ECO:0000259" key="6">
    <source>
        <dbReference type="Pfam" id="PF12253"/>
    </source>
</evidence>
<gene>
    <name evidence="7" type="ORF">K470DRAFT_265001</name>
</gene>
<dbReference type="OrthoDB" id="79480at2759"/>
<dbReference type="GO" id="GO:0033186">
    <property type="term" value="C:CAF-1 complex"/>
    <property type="evidence" value="ECO:0007669"/>
    <property type="project" value="TreeGrafter"/>
</dbReference>
<feature type="compositionally biased region" description="Pro residues" evidence="5">
    <location>
        <begin position="36"/>
        <end position="49"/>
    </location>
</feature>
<dbReference type="Proteomes" id="UP000799421">
    <property type="component" value="Unassembled WGS sequence"/>
</dbReference>
<protein>
    <recommendedName>
        <fullName evidence="6">Chromatin assembly factor 1 subunit A dimerization domain-containing protein</fullName>
    </recommendedName>
</protein>
<evidence type="ECO:0000313" key="7">
    <source>
        <dbReference type="EMBL" id="KAF2859719.1"/>
    </source>
</evidence>
<evidence type="ECO:0000256" key="3">
    <source>
        <dbReference type="ARBA" id="ARBA00023204"/>
    </source>
</evidence>
<feature type="compositionally biased region" description="Basic and acidic residues" evidence="5">
    <location>
        <begin position="77"/>
        <end position="139"/>
    </location>
</feature>
<dbReference type="AlphaFoldDB" id="A0A6A7BYD3"/>
<feature type="compositionally biased region" description="Acidic residues" evidence="5">
    <location>
        <begin position="331"/>
        <end position="370"/>
    </location>
</feature>
<comment type="subcellular location">
    <subcellularLocation>
        <location evidence="1">Nucleus</location>
    </subcellularLocation>
</comment>
<dbReference type="PANTHER" id="PTHR15272:SF0">
    <property type="entry name" value="CHROMATIN ASSEMBLY FACTOR 1 SUBUNIT A"/>
    <property type="match status" value="1"/>
</dbReference>
<dbReference type="GO" id="GO:0006281">
    <property type="term" value="P:DNA repair"/>
    <property type="evidence" value="ECO:0007669"/>
    <property type="project" value="UniProtKB-KW"/>
</dbReference>
<evidence type="ECO:0000256" key="2">
    <source>
        <dbReference type="ARBA" id="ARBA00022763"/>
    </source>
</evidence>
<dbReference type="InterPro" id="IPR022043">
    <property type="entry name" value="CAF1A_DD"/>
</dbReference>
<feature type="region of interest" description="Disordered" evidence="5">
    <location>
        <begin position="331"/>
        <end position="383"/>
    </location>
</feature>
<proteinExistence type="predicted"/>
<feature type="domain" description="Chromatin assembly factor 1 subunit A dimerization" evidence="6">
    <location>
        <begin position="285"/>
        <end position="360"/>
    </location>
</feature>
<evidence type="ECO:0000313" key="8">
    <source>
        <dbReference type="Proteomes" id="UP000799421"/>
    </source>
</evidence>
<keyword evidence="2" id="KW-0227">DNA damage</keyword>
<dbReference type="GO" id="GO:0005634">
    <property type="term" value="C:nucleus"/>
    <property type="evidence" value="ECO:0007669"/>
    <property type="project" value="UniProtKB-SubCell"/>
</dbReference>
<dbReference type="PANTHER" id="PTHR15272">
    <property type="entry name" value="CHROMATIN ASSEMBLY FACTOR 1 SUBUNIT A CAF-1 SUBUNIT A"/>
    <property type="match status" value="1"/>
</dbReference>
<feature type="region of interest" description="Disordered" evidence="5">
    <location>
        <begin position="1"/>
        <end position="181"/>
    </location>
</feature>
<accession>A0A6A7BYD3</accession>